<organism evidence="1 2">
    <name type="scientific">Actinoplanes aureus</name>
    <dbReference type="NCBI Taxonomy" id="2792083"/>
    <lineage>
        <taxon>Bacteria</taxon>
        <taxon>Bacillati</taxon>
        <taxon>Actinomycetota</taxon>
        <taxon>Actinomycetes</taxon>
        <taxon>Micromonosporales</taxon>
        <taxon>Micromonosporaceae</taxon>
        <taxon>Actinoplanes</taxon>
    </lineage>
</organism>
<sequence>MTTDHWLVDDIRPPDSEDLLEIERAAGHDQYVTRGGLRAPRVALTIHDVTIHDCRKLFGGADIRLDVLVVQGGSSARGSIYHPRTFRFHDVRDGERLAIDEGGMLAYLGEPRYFLDVFLAASRDRADSKDLGDLLSAAAGAPQLGQAIDSITALTLGATAGLVGPALHAATMLGDLAFKVVAQATSNSIGLYRGSWLQIRDGFGIGRHPEGQDAFRVKDMSFWYQILLEQPAQERITAG</sequence>
<keyword evidence="2" id="KW-1185">Reference proteome</keyword>
<dbReference type="RefSeq" id="WP_196418794.1">
    <property type="nucleotide sequence ID" value="NZ_JADQTO010000024.1"/>
</dbReference>
<dbReference type="EMBL" id="JADQTO010000024">
    <property type="protein sequence ID" value="MBG0567022.1"/>
    <property type="molecule type" value="Genomic_DNA"/>
</dbReference>
<proteinExistence type="predicted"/>
<protein>
    <submittedName>
        <fullName evidence="1">Uncharacterized protein</fullName>
    </submittedName>
</protein>
<name>A0A931CGA5_9ACTN</name>
<gene>
    <name evidence="1" type="ORF">I4J89_36800</name>
</gene>
<evidence type="ECO:0000313" key="2">
    <source>
        <dbReference type="Proteomes" id="UP000598146"/>
    </source>
</evidence>
<comment type="caution">
    <text evidence="1">The sequence shown here is derived from an EMBL/GenBank/DDBJ whole genome shotgun (WGS) entry which is preliminary data.</text>
</comment>
<reference evidence="1" key="1">
    <citation type="submission" date="2020-11" db="EMBL/GenBank/DDBJ databases">
        <title>Isolation and identification of active actinomycetes.</title>
        <authorList>
            <person name="Sun X."/>
        </authorList>
    </citation>
    <scope>NUCLEOTIDE SEQUENCE</scope>
    <source>
        <strain evidence="1">NEAU-A11</strain>
    </source>
</reference>
<accession>A0A931CGA5</accession>
<dbReference type="Proteomes" id="UP000598146">
    <property type="component" value="Unassembled WGS sequence"/>
</dbReference>
<evidence type="ECO:0000313" key="1">
    <source>
        <dbReference type="EMBL" id="MBG0567022.1"/>
    </source>
</evidence>
<dbReference type="AlphaFoldDB" id="A0A931CGA5"/>